<protein>
    <recommendedName>
        <fullName evidence="4">TGS domain-containing protein</fullName>
    </recommendedName>
</protein>
<name>A0A1F7U4A3_9BACT</name>
<dbReference type="EMBL" id="MGEA01000087">
    <property type="protein sequence ID" value="OGL72688.1"/>
    <property type="molecule type" value="Genomic_DNA"/>
</dbReference>
<proteinExistence type="predicted"/>
<evidence type="ECO:0000313" key="3">
    <source>
        <dbReference type="Proteomes" id="UP000177088"/>
    </source>
</evidence>
<evidence type="ECO:0008006" key="4">
    <source>
        <dbReference type="Google" id="ProtNLM"/>
    </source>
</evidence>
<evidence type="ECO:0000313" key="2">
    <source>
        <dbReference type="EMBL" id="OGL72688.1"/>
    </source>
</evidence>
<organism evidence="2 3">
    <name type="scientific">Candidatus Uhrbacteria bacterium RIFCSPHIGHO2_02_FULL_60_10</name>
    <dbReference type="NCBI Taxonomy" id="1802392"/>
    <lineage>
        <taxon>Bacteria</taxon>
        <taxon>Candidatus Uhriibacteriota</taxon>
    </lineage>
</organism>
<comment type="caution">
    <text evidence="2">The sequence shown here is derived from an EMBL/GenBank/DDBJ whole genome shotgun (WGS) entry which is preliminary data.</text>
</comment>
<dbReference type="Proteomes" id="UP000177088">
    <property type="component" value="Unassembled WGS sequence"/>
</dbReference>
<feature type="region of interest" description="Disordered" evidence="1">
    <location>
        <begin position="1"/>
        <end position="23"/>
    </location>
</feature>
<dbReference type="AlphaFoldDB" id="A0A1F7U4A3"/>
<sequence length="78" mass="8047">MEATFATFPGNGQPPRKVQAPSDNGTTTLMQFLEAAGEKYDPEGKADYAIDGKLVTSGAVEVRNGSTVTKTARVAGGA</sequence>
<gene>
    <name evidence="2" type="ORF">A3C96_03650</name>
</gene>
<reference evidence="2 3" key="1">
    <citation type="journal article" date="2016" name="Nat. Commun.">
        <title>Thousands of microbial genomes shed light on interconnected biogeochemical processes in an aquifer system.</title>
        <authorList>
            <person name="Anantharaman K."/>
            <person name="Brown C.T."/>
            <person name="Hug L.A."/>
            <person name="Sharon I."/>
            <person name="Castelle C.J."/>
            <person name="Probst A.J."/>
            <person name="Thomas B.C."/>
            <person name="Singh A."/>
            <person name="Wilkins M.J."/>
            <person name="Karaoz U."/>
            <person name="Brodie E.L."/>
            <person name="Williams K.H."/>
            <person name="Hubbard S.S."/>
            <person name="Banfield J.F."/>
        </authorList>
    </citation>
    <scope>NUCLEOTIDE SEQUENCE [LARGE SCALE GENOMIC DNA]</scope>
</reference>
<accession>A0A1F7U4A3</accession>
<evidence type="ECO:0000256" key="1">
    <source>
        <dbReference type="SAM" id="MobiDB-lite"/>
    </source>
</evidence>